<proteinExistence type="predicted"/>
<keyword evidence="3" id="KW-1185">Reference proteome</keyword>
<feature type="region of interest" description="Disordered" evidence="1">
    <location>
        <begin position="24"/>
        <end position="79"/>
    </location>
</feature>
<protein>
    <submittedName>
        <fullName evidence="2">Uncharacterized protein</fullName>
    </submittedName>
</protein>
<organism evidence="2 3">
    <name type="scientific">Bursaphelenchus okinawaensis</name>
    <dbReference type="NCBI Taxonomy" id="465554"/>
    <lineage>
        <taxon>Eukaryota</taxon>
        <taxon>Metazoa</taxon>
        <taxon>Ecdysozoa</taxon>
        <taxon>Nematoda</taxon>
        <taxon>Chromadorea</taxon>
        <taxon>Rhabditida</taxon>
        <taxon>Tylenchina</taxon>
        <taxon>Tylenchomorpha</taxon>
        <taxon>Aphelenchoidea</taxon>
        <taxon>Aphelenchoididae</taxon>
        <taxon>Bursaphelenchus</taxon>
    </lineage>
</organism>
<evidence type="ECO:0000256" key="1">
    <source>
        <dbReference type="SAM" id="MobiDB-lite"/>
    </source>
</evidence>
<dbReference type="AlphaFoldDB" id="A0A811KL64"/>
<evidence type="ECO:0000313" key="2">
    <source>
        <dbReference type="EMBL" id="CAD5216499.1"/>
    </source>
</evidence>
<accession>A0A811KL64</accession>
<dbReference type="Proteomes" id="UP000614601">
    <property type="component" value="Unassembled WGS sequence"/>
</dbReference>
<name>A0A811KL64_9BILA</name>
<sequence length="79" mass="8746">MGHDHSKSSMGAFSNSFDSATVYQAKKQTLAPRRADSTASDDMQSTSLREPSRSTGSLTVKKGELRRQKKVSMERVGYF</sequence>
<comment type="caution">
    <text evidence="2">The sequence shown here is derived from an EMBL/GenBank/DDBJ whole genome shotgun (WGS) entry which is preliminary data.</text>
</comment>
<reference evidence="2" key="1">
    <citation type="submission" date="2020-09" db="EMBL/GenBank/DDBJ databases">
        <authorList>
            <person name="Kikuchi T."/>
        </authorList>
    </citation>
    <scope>NUCLEOTIDE SEQUENCE</scope>
    <source>
        <strain evidence="2">SH1</strain>
    </source>
</reference>
<gene>
    <name evidence="2" type="ORF">BOKJ2_LOCUS6618</name>
</gene>
<dbReference type="EMBL" id="CAJFCW020000003">
    <property type="protein sequence ID" value="CAG9106051.1"/>
    <property type="molecule type" value="Genomic_DNA"/>
</dbReference>
<dbReference type="Proteomes" id="UP000783686">
    <property type="component" value="Unassembled WGS sequence"/>
</dbReference>
<evidence type="ECO:0000313" key="3">
    <source>
        <dbReference type="Proteomes" id="UP000614601"/>
    </source>
</evidence>
<feature type="compositionally biased region" description="Polar residues" evidence="1">
    <location>
        <begin position="37"/>
        <end position="58"/>
    </location>
</feature>
<dbReference type="EMBL" id="CAJFDH010000003">
    <property type="protein sequence ID" value="CAD5216499.1"/>
    <property type="molecule type" value="Genomic_DNA"/>
</dbReference>